<dbReference type="InterPro" id="IPR002347">
    <property type="entry name" value="SDR_fam"/>
</dbReference>
<dbReference type="OrthoDB" id="274641at2759"/>
<keyword evidence="2" id="KW-0813">Transport</keyword>
<comment type="subcellular location">
    <subcellularLocation>
        <location evidence="2">Mitochondrion inner membrane</location>
        <topology evidence="2">Peripheral membrane protein</topology>
        <orientation evidence="2">Matrix side</orientation>
    </subcellularLocation>
</comment>
<dbReference type="AlphaFoldDB" id="A0A5C7IE33"/>
<comment type="caution">
    <text evidence="4">The sequence shown here is derived from an EMBL/GenBank/DDBJ whole genome shotgun (WGS) entry which is preliminary data.</text>
</comment>
<evidence type="ECO:0000256" key="3">
    <source>
        <dbReference type="SAM" id="MobiDB-lite"/>
    </source>
</evidence>
<dbReference type="Proteomes" id="UP000323000">
    <property type="component" value="Chromosome 3"/>
</dbReference>
<gene>
    <name evidence="4" type="ORF">EZV62_008842</name>
</gene>
<dbReference type="GO" id="GO:0045271">
    <property type="term" value="C:respiratory chain complex I"/>
    <property type="evidence" value="ECO:0007669"/>
    <property type="project" value="InterPro"/>
</dbReference>
<keyword evidence="2" id="KW-0679">Respiratory chain</keyword>
<dbReference type="Pfam" id="PF00106">
    <property type="entry name" value="adh_short"/>
    <property type="match status" value="1"/>
</dbReference>
<keyword evidence="5" id="KW-1185">Reference proteome</keyword>
<keyword evidence="2" id="KW-0496">Mitochondrion</keyword>
<dbReference type="EMBL" id="VAHF01000003">
    <property type="protein sequence ID" value="TXG67567.1"/>
    <property type="molecule type" value="Genomic_DNA"/>
</dbReference>
<sequence length="289" mass="32298">MSKLLSRIAGFFSNRSFAGVDKTGNRYFSRTEEIDGLMKEKRWVMFKGEQDPTSIPVEWICWLNGQRKKAPTPEEMAELEARREQVKLNVARKVGGPDLKSFIQQFEGASEGDRPQEASDANAGVRTEETKAEKSEPMPESSEPTGSGTTYRPGTWQPPTWLLIHHECKVIVFKVFCANKGIGLEICRQLASNGIAVILTARDEKKGAEAVQSLALSELFHVVFQQLDVEDPISVAGSLIFWFIWELLIMHIKSLTYMNDQVVNNAGDSGLILNCDAFKGIKLRGLKSM</sequence>
<dbReference type="InterPro" id="IPR036291">
    <property type="entry name" value="NAD(P)-bd_dom_sf"/>
</dbReference>
<comment type="similarity">
    <text evidence="1 2">Belongs to the complex I NDUFA12 subunit family.</text>
</comment>
<evidence type="ECO:0000256" key="2">
    <source>
        <dbReference type="RuleBase" id="RU363103"/>
    </source>
</evidence>
<dbReference type="PANTHER" id="PTHR12910">
    <property type="entry name" value="NADH-UBIQUINONE OXIDOREDUCTASE SUBUNIT B17.2"/>
    <property type="match status" value="1"/>
</dbReference>
<dbReference type="SUPFAM" id="SSF51735">
    <property type="entry name" value="NAD(P)-binding Rossmann-fold domains"/>
    <property type="match status" value="1"/>
</dbReference>
<reference evidence="5" key="1">
    <citation type="journal article" date="2019" name="Gigascience">
        <title>De novo genome assembly of the endangered Acer yangbiense, a plant species with extremely small populations endemic to Yunnan Province, China.</title>
        <authorList>
            <person name="Yang J."/>
            <person name="Wariss H.M."/>
            <person name="Tao L."/>
            <person name="Zhang R."/>
            <person name="Yun Q."/>
            <person name="Hollingsworth P."/>
            <person name="Dao Z."/>
            <person name="Luo G."/>
            <person name="Guo H."/>
            <person name="Ma Y."/>
            <person name="Sun W."/>
        </authorList>
    </citation>
    <scope>NUCLEOTIDE SEQUENCE [LARGE SCALE GENOMIC DNA]</scope>
    <source>
        <strain evidence="5">cv. Malutang</strain>
    </source>
</reference>
<evidence type="ECO:0000256" key="1">
    <source>
        <dbReference type="ARBA" id="ARBA00007355"/>
    </source>
</evidence>
<comment type="function">
    <text evidence="2">Accessory subunit of the mitochondrial membrane respiratory chain NADH dehydrogenase (Complex I), that is believed not to be involved in catalysis. Complex I functions in the transfer of electrons from NADH to the respiratory chain. The immediate electron acceptor for the enzyme is believed to be ubiquinone.</text>
</comment>
<feature type="compositionally biased region" description="Basic and acidic residues" evidence="3">
    <location>
        <begin position="126"/>
        <end position="137"/>
    </location>
</feature>
<dbReference type="PANTHER" id="PTHR12910:SF1">
    <property type="entry name" value="NADH DEHYDROGENASE [UBIQUINONE] 1 ALPHA SUBCOMPLEX SUBUNIT 12"/>
    <property type="match status" value="1"/>
</dbReference>
<evidence type="ECO:0000313" key="4">
    <source>
        <dbReference type="EMBL" id="TXG67567.1"/>
    </source>
</evidence>
<dbReference type="GO" id="GO:0006979">
    <property type="term" value="P:response to oxidative stress"/>
    <property type="evidence" value="ECO:0007669"/>
    <property type="project" value="TreeGrafter"/>
</dbReference>
<dbReference type="Pfam" id="PF05071">
    <property type="entry name" value="NDUFA12"/>
    <property type="match status" value="1"/>
</dbReference>
<dbReference type="GO" id="GO:0005743">
    <property type="term" value="C:mitochondrial inner membrane"/>
    <property type="evidence" value="ECO:0007669"/>
    <property type="project" value="UniProtKB-SubCell"/>
</dbReference>
<proteinExistence type="inferred from homology"/>
<accession>A0A5C7IE33</accession>
<feature type="region of interest" description="Disordered" evidence="3">
    <location>
        <begin position="107"/>
        <end position="153"/>
    </location>
</feature>
<keyword evidence="2" id="KW-0472">Membrane</keyword>
<keyword evidence="2" id="KW-0249">Electron transport</keyword>
<dbReference type="Gene3D" id="3.40.50.720">
    <property type="entry name" value="NAD(P)-binding Rossmann-like Domain"/>
    <property type="match status" value="1"/>
</dbReference>
<evidence type="ECO:0000313" key="5">
    <source>
        <dbReference type="Proteomes" id="UP000323000"/>
    </source>
</evidence>
<name>A0A5C7IE33_9ROSI</name>
<dbReference type="InterPro" id="IPR007763">
    <property type="entry name" value="NDUFA12"/>
</dbReference>
<organism evidence="4 5">
    <name type="scientific">Acer yangbiense</name>
    <dbReference type="NCBI Taxonomy" id="1000413"/>
    <lineage>
        <taxon>Eukaryota</taxon>
        <taxon>Viridiplantae</taxon>
        <taxon>Streptophyta</taxon>
        <taxon>Embryophyta</taxon>
        <taxon>Tracheophyta</taxon>
        <taxon>Spermatophyta</taxon>
        <taxon>Magnoliopsida</taxon>
        <taxon>eudicotyledons</taxon>
        <taxon>Gunneridae</taxon>
        <taxon>Pentapetalae</taxon>
        <taxon>rosids</taxon>
        <taxon>malvids</taxon>
        <taxon>Sapindales</taxon>
        <taxon>Sapindaceae</taxon>
        <taxon>Hippocastanoideae</taxon>
        <taxon>Acereae</taxon>
        <taxon>Acer</taxon>
    </lineage>
</organism>
<protein>
    <recommendedName>
        <fullName evidence="2">NADH dehydrogenase [ubiquinone] 1 alpha subcomplex subunit 12</fullName>
    </recommendedName>
</protein>
<keyword evidence="2" id="KW-0999">Mitochondrion inner membrane</keyword>